<protein>
    <submittedName>
        <fullName evidence="2">Uncharacterized protein</fullName>
    </submittedName>
</protein>
<name>A0A9W6ZR33_9STRA</name>
<comment type="caution">
    <text evidence="2">The sequence shown here is derived from an EMBL/GenBank/DDBJ whole genome shotgun (WGS) entry which is preliminary data.</text>
</comment>
<accession>A0A9W6ZR33</accession>
<dbReference type="Gene3D" id="3.40.33.10">
    <property type="entry name" value="CAP"/>
    <property type="match status" value="1"/>
</dbReference>
<proteinExistence type="predicted"/>
<evidence type="ECO:0000313" key="3">
    <source>
        <dbReference type="Proteomes" id="UP001162640"/>
    </source>
</evidence>
<reference evidence="3" key="1">
    <citation type="journal article" date="2023" name="Commun. Biol.">
        <title>Genome analysis of Parmales, the sister group of diatoms, reveals the evolutionary specialization of diatoms from phago-mixotrophs to photoautotrophs.</title>
        <authorList>
            <person name="Ban H."/>
            <person name="Sato S."/>
            <person name="Yoshikawa S."/>
            <person name="Yamada K."/>
            <person name="Nakamura Y."/>
            <person name="Ichinomiya M."/>
            <person name="Sato N."/>
            <person name="Blanc-Mathieu R."/>
            <person name="Endo H."/>
            <person name="Kuwata A."/>
            <person name="Ogata H."/>
        </authorList>
    </citation>
    <scope>NUCLEOTIDE SEQUENCE [LARGE SCALE GENOMIC DNA]</scope>
</reference>
<gene>
    <name evidence="2" type="ORF">TL16_g02003</name>
</gene>
<sequence>MLKMVWNEEIALKAKEVACTLVFDHSSRAFRTYDSGAGTEIHGENLAAGNAITIAGIMTNWIDNERVGVGDDSPQNGGHLTQALWAKSGEKYGPRGAKR</sequence>
<dbReference type="SUPFAM" id="SSF55797">
    <property type="entry name" value="PR-1-like"/>
    <property type="match status" value="1"/>
</dbReference>
<organism evidence="2 3">
    <name type="scientific">Triparma laevis f. inornata</name>
    <dbReference type="NCBI Taxonomy" id="1714386"/>
    <lineage>
        <taxon>Eukaryota</taxon>
        <taxon>Sar</taxon>
        <taxon>Stramenopiles</taxon>
        <taxon>Ochrophyta</taxon>
        <taxon>Bolidophyceae</taxon>
        <taxon>Parmales</taxon>
        <taxon>Triparmaceae</taxon>
        <taxon>Triparma</taxon>
    </lineage>
</organism>
<evidence type="ECO:0000313" key="2">
    <source>
        <dbReference type="EMBL" id="GMH55837.1"/>
    </source>
</evidence>
<dbReference type="InterPro" id="IPR035940">
    <property type="entry name" value="CAP_sf"/>
</dbReference>
<dbReference type="Proteomes" id="UP001162640">
    <property type="component" value="Unassembled WGS sequence"/>
</dbReference>
<dbReference type="AlphaFoldDB" id="A0A9W6ZR33"/>
<feature type="region of interest" description="Disordered" evidence="1">
    <location>
        <begin position="68"/>
        <end position="99"/>
    </location>
</feature>
<dbReference type="EMBL" id="BLQM01000047">
    <property type="protein sequence ID" value="GMH55837.1"/>
    <property type="molecule type" value="Genomic_DNA"/>
</dbReference>
<evidence type="ECO:0000256" key="1">
    <source>
        <dbReference type="SAM" id="MobiDB-lite"/>
    </source>
</evidence>